<evidence type="ECO:0000256" key="2">
    <source>
        <dbReference type="ARBA" id="ARBA00022448"/>
    </source>
</evidence>
<feature type="domain" description="Solute-binding protein family 5" evidence="4">
    <location>
        <begin position="82"/>
        <end position="124"/>
    </location>
</feature>
<proteinExistence type="inferred from homology"/>
<keyword evidence="3" id="KW-0732">Signal</keyword>
<protein>
    <recommendedName>
        <fullName evidence="4">Solute-binding protein family 5 domain-containing protein</fullName>
    </recommendedName>
</protein>
<sequence>MTRTRSLMDRRALFATGAAAALLAATGVSAASVPKVGGRLRMALSGASRGDSWDRGDGLFMQVARQGLIFDTLTEIAADGTLRGELATSWRGSADGGVWEFDLRDDVQFHDGRPMTAKDVVASLVMDGVVEAVTPHLVRITLVEPSMNLPFTLSGPNHFIGAGHAPLSGVGTGLYRVRRFTPGQQVLAERVSDHYKGSNAGWFDAVELVSIPSEAVRAQAMAEYMVDVADVKDAEFLAGLDDIVLMPSTRGMTHAVSRSVSMPGKTGQFRPLDNLRAAERWWFA</sequence>
<dbReference type="EMBL" id="LAZR01000315">
    <property type="protein sequence ID" value="KKN75093.1"/>
    <property type="molecule type" value="Genomic_DNA"/>
</dbReference>
<gene>
    <name evidence="5" type="ORF">LCGC14_0383710</name>
</gene>
<comment type="similarity">
    <text evidence="1">Belongs to the bacterial solute-binding protein 5 family.</text>
</comment>
<accession>A0A0F9WAD3</accession>
<organism evidence="5">
    <name type="scientific">marine sediment metagenome</name>
    <dbReference type="NCBI Taxonomy" id="412755"/>
    <lineage>
        <taxon>unclassified sequences</taxon>
        <taxon>metagenomes</taxon>
        <taxon>ecological metagenomes</taxon>
    </lineage>
</organism>
<name>A0A0F9WAD3_9ZZZZ</name>
<dbReference type="Gene3D" id="3.40.190.10">
    <property type="entry name" value="Periplasmic binding protein-like II"/>
    <property type="match status" value="1"/>
</dbReference>
<dbReference type="GO" id="GO:1904680">
    <property type="term" value="F:peptide transmembrane transporter activity"/>
    <property type="evidence" value="ECO:0007669"/>
    <property type="project" value="TreeGrafter"/>
</dbReference>
<dbReference type="PANTHER" id="PTHR30290">
    <property type="entry name" value="PERIPLASMIC BINDING COMPONENT OF ABC TRANSPORTER"/>
    <property type="match status" value="1"/>
</dbReference>
<dbReference type="Pfam" id="PF00496">
    <property type="entry name" value="SBP_bac_5"/>
    <property type="match status" value="2"/>
</dbReference>
<comment type="caution">
    <text evidence="5">The sequence shown here is derived from an EMBL/GenBank/DDBJ whole genome shotgun (WGS) entry which is preliminary data.</text>
</comment>
<dbReference type="InterPro" id="IPR000914">
    <property type="entry name" value="SBP_5_dom"/>
</dbReference>
<evidence type="ECO:0000313" key="5">
    <source>
        <dbReference type="EMBL" id="KKN75093.1"/>
    </source>
</evidence>
<feature type="domain" description="Solute-binding protein family 5" evidence="4">
    <location>
        <begin position="130"/>
        <end position="229"/>
    </location>
</feature>
<dbReference type="InterPro" id="IPR039424">
    <property type="entry name" value="SBP_5"/>
</dbReference>
<dbReference type="InterPro" id="IPR006311">
    <property type="entry name" value="TAT_signal"/>
</dbReference>
<dbReference type="SUPFAM" id="SSF53850">
    <property type="entry name" value="Periplasmic binding protein-like II"/>
    <property type="match status" value="1"/>
</dbReference>
<keyword evidence="2" id="KW-0813">Transport</keyword>
<evidence type="ECO:0000259" key="4">
    <source>
        <dbReference type="Pfam" id="PF00496"/>
    </source>
</evidence>
<evidence type="ECO:0000256" key="1">
    <source>
        <dbReference type="ARBA" id="ARBA00005695"/>
    </source>
</evidence>
<evidence type="ECO:0000256" key="3">
    <source>
        <dbReference type="ARBA" id="ARBA00022729"/>
    </source>
</evidence>
<dbReference type="GO" id="GO:0015833">
    <property type="term" value="P:peptide transport"/>
    <property type="evidence" value="ECO:0007669"/>
    <property type="project" value="TreeGrafter"/>
</dbReference>
<dbReference type="AlphaFoldDB" id="A0A0F9WAD3"/>
<reference evidence="5" key="1">
    <citation type="journal article" date="2015" name="Nature">
        <title>Complex archaea that bridge the gap between prokaryotes and eukaryotes.</title>
        <authorList>
            <person name="Spang A."/>
            <person name="Saw J.H."/>
            <person name="Jorgensen S.L."/>
            <person name="Zaremba-Niedzwiedzka K."/>
            <person name="Martijn J."/>
            <person name="Lind A.E."/>
            <person name="van Eijk R."/>
            <person name="Schleper C."/>
            <person name="Guy L."/>
            <person name="Ettema T.J."/>
        </authorList>
    </citation>
    <scope>NUCLEOTIDE SEQUENCE</scope>
</reference>
<dbReference type="PROSITE" id="PS51318">
    <property type="entry name" value="TAT"/>
    <property type="match status" value="1"/>
</dbReference>
<dbReference type="PANTHER" id="PTHR30290:SF9">
    <property type="entry name" value="OLIGOPEPTIDE-BINDING PROTEIN APPA"/>
    <property type="match status" value="1"/>
</dbReference>